<name>A0A4Y7JFT1_PAPSO</name>
<keyword evidence="1" id="KW-0812">Transmembrane</keyword>
<dbReference type="EMBL" id="CM010719">
    <property type="protein sequence ID" value="RZC59933.1"/>
    <property type="molecule type" value="Genomic_DNA"/>
</dbReference>
<sequence>MATWMAAARAAIGRTNRPGIAASALVVCLAVSFFIALPDHQVSPKVDLKQEGKANKEGYYVVYTGLYFIHYYIYLAIIDYGSDEERDEKVVRYLDDKVPAS</sequence>
<keyword evidence="1" id="KW-1133">Transmembrane helix</keyword>
<keyword evidence="3" id="KW-1185">Reference proteome</keyword>
<reference evidence="2 3" key="1">
    <citation type="journal article" date="2018" name="Science">
        <title>The opium poppy genome and morphinan production.</title>
        <authorList>
            <person name="Guo L."/>
            <person name="Winzer T."/>
            <person name="Yang X."/>
            <person name="Li Y."/>
            <person name="Ning Z."/>
            <person name="He Z."/>
            <person name="Teodor R."/>
            <person name="Lu Y."/>
            <person name="Bowser T.A."/>
            <person name="Graham I.A."/>
            <person name="Ye K."/>
        </authorList>
    </citation>
    <scope>NUCLEOTIDE SEQUENCE [LARGE SCALE GENOMIC DNA]</scope>
    <source>
        <strain evidence="3">cv. HN1</strain>
        <tissue evidence="2">Leaves</tissue>
    </source>
</reference>
<dbReference type="Proteomes" id="UP000316621">
    <property type="component" value="Chromosome 5"/>
</dbReference>
<accession>A0A4Y7JFT1</accession>
<feature type="transmembrane region" description="Helical" evidence="1">
    <location>
        <begin position="58"/>
        <end position="77"/>
    </location>
</feature>
<dbReference type="AlphaFoldDB" id="A0A4Y7JFT1"/>
<evidence type="ECO:0000313" key="2">
    <source>
        <dbReference type="EMBL" id="RZC59933.1"/>
    </source>
</evidence>
<gene>
    <name evidence="2" type="ORF">C5167_021692</name>
</gene>
<evidence type="ECO:0000256" key="1">
    <source>
        <dbReference type="SAM" id="Phobius"/>
    </source>
</evidence>
<keyword evidence="1" id="KW-0472">Membrane</keyword>
<organism evidence="2 3">
    <name type="scientific">Papaver somniferum</name>
    <name type="common">Opium poppy</name>
    <dbReference type="NCBI Taxonomy" id="3469"/>
    <lineage>
        <taxon>Eukaryota</taxon>
        <taxon>Viridiplantae</taxon>
        <taxon>Streptophyta</taxon>
        <taxon>Embryophyta</taxon>
        <taxon>Tracheophyta</taxon>
        <taxon>Spermatophyta</taxon>
        <taxon>Magnoliopsida</taxon>
        <taxon>Ranunculales</taxon>
        <taxon>Papaveraceae</taxon>
        <taxon>Papaveroideae</taxon>
        <taxon>Papaver</taxon>
    </lineage>
</organism>
<proteinExistence type="predicted"/>
<evidence type="ECO:0000313" key="3">
    <source>
        <dbReference type="Proteomes" id="UP000316621"/>
    </source>
</evidence>
<dbReference type="Gramene" id="RZC59933">
    <property type="protein sequence ID" value="RZC59933"/>
    <property type="gene ID" value="C5167_021692"/>
</dbReference>
<protein>
    <submittedName>
        <fullName evidence="2">Uncharacterized protein</fullName>
    </submittedName>
</protein>
<feature type="transmembrane region" description="Helical" evidence="1">
    <location>
        <begin position="20"/>
        <end position="38"/>
    </location>
</feature>